<dbReference type="UniPathway" id="UPA00664"/>
<evidence type="ECO:0000256" key="1">
    <source>
        <dbReference type="ARBA" id="ARBA00007150"/>
    </source>
</evidence>
<protein>
    <recommendedName>
        <fullName evidence="7">Phosphatidylglycerol--prolipoprotein diacylglyceryl transferase</fullName>
        <ecNumber evidence="7">2.5.1.145</ecNumber>
    </recommendedName>
</protein>
<dbReference type="InterPro" id="IPR001640">
    <property type="entry name" value="Lgt"/>
</dbReference>
<keyword evidence="2 7" id="KW-1003">Cell membrane</keyword>
<keyword evidence="4 7" id="KW-0812">Transmembrane</keyword>
<feature type="transmembrane region" description="Helical" evidence="7">
    <location>
        <begin position="212"/>
        <end position="232"/>
    </location>
</feature>
<evidence type="ECO:0000256" key="3">
    <source>
        <dbReference type="ARBA" id="ARBA00022679"/>
    </source>
</evidence>
<evidence type="ECO:0000313" key="8">
    <source>
        <dbReference type="EMBL" id="QFQ12854.1"/>
    </source>
</evidence>
<dbReference type="KEGG" id="alq:C7Y71_007375"/>
<keyword evidence="6 7" id="KW-0472">Membrane</keyword>
<evidence type="ECO:0000256" key="5">
    <source>
        <dbReference type="ARBA" id="ARBA00022989"/>
    </source>
</evidence>
<keyword evidence="9" id="KW-1185">Reference proteome</keyword>
<dbReference type="EC" id="2.5.1.145" evidence="7"/>
<dbReference type="GO" id="GO:0008961">
    <property type="term" value="F:phosphatidylglycerol-prolipoprotein diacylglyceryl transferase activity"/>
    <property type="evidence" value="ECO:0007669"/>
    <property type="project" value="UniProtKB-UniRule"/>
</dbReference>
<keyword evidence="5 7" id="KW-1133">Transmembrane helix</keyword>
<organism evidence="8 9">
    <name type="scientific">Pseudoprevotella muciniphila</name>
    <dbReference type="NCBI Taxonomy" id="2133944"/>
    <lineage>
        <taxon>Bacteria</taxon>
        <taxon>Pseudomonadati</taxon>
        <taxon>Bacteroidota</taxon>
        <taxon>Bacteroidia</taxon>
        <taxon>Bacteroidales</taxon>
        <taxon>Prevotellaceae</taxon>
        <taxon>Pseudoprevotella</taxon>
    </lineage>
</organism>
<comment type="catalytic activity">
    <reaction evidence="7">
        <text>L-cysteinyl-[prolipoprotein] + a 1,2-diacyl-sn-glycero-3-phospho-(1'-sn-glycerol) = an S-1,2-diacyl-sn-glyceryl-L-cysteinyl-[prolipoprotein] + sn-glycerol 1-phosphate + H(+)</text>
        <dbReference type="Rhea" id="RHEA:56712"/>
        <dbReference type="Rhea" id="RHEA-COMP:14679"/>
        <dbReference type="Rhea" id="RHEA-COMP:14680"/>
        <dbReference type="ChEBI" id="CHEBI:15378"/>
        <dbReference type="ChEBI" id="CHEBI:29950"/>
        <dbReference type="ChEBI" id="CHEBI:57685"/>
        <dbReference type="ChEBI" id="CHEBI:64716"/>
        <dbReference type="ChEBI" id="CHEBI:140658"/>
        <dbReference type="EC" id="2.5.1.145"/>
    </reaction>
</comment>
<evidence type="ECO:0000256" key="7">
    <source>
        <dbReference type="HAMAP-Rule" id="MF_01147"/>
    </source>
</evidence>
<sequence>MFSFIIWDPNKTILSIGGFELRWYSMFWILGLAIAFFVVLKLYKHQKIEDSKFEPLFLYCFVGILLGARLGHCLLYEPGYFLSHPLEIFLPMHKMDDGSWKFTGYAGLASHGGTLGLMIALWIYVKVVKVPLWTVVDNIAIATPITACCIRLGNLMNSEIVGKTTESPIGFIFVQNGEDFARHPAQLYEAIAYFILFIISLYVYYKWHRQTAGTGFFCGLCLAYIFIFRFFIEFLKEVQEGWENDMVNAIGLNQGQMLSIPFIIIGVWMLIKPPGKKKKKEIA</sequence>
<evidence type="ECO:0000256" key="6">
    <source>
        <dbReference type="ARBA" id="ARBA00023136"/>
    </source>
</evidence>
<evidence type="ECO:0000313" key="9">
    <source>
        <dbReference type="Proteomes" id="UP000249375"/>
    </source>
</evidence>
<name>A0A5P8E7C8_9BACT</name>
<comment type="similarity">
    <text evidence="1 7">Belongs to the Lgt family.</text>
</comment>
<dbReference type="NCBIfam" id="TIGR00544">
    <property type="entry name" value="lgt"/>
    <property type="match status" value="1"/>
</dbReference>
<dbReference type="RefSeq" id="WP_111898256.1">
    <property type="nucleotide sequence ID" value="NZ_CP033459.1"/>
</dbReference>
<reference evidence="8 9" key="1">
    <citation type="submission" date="2018-11" db="EMBL/GenBank/DDBJ databases">
        <authorList>
            <person name="Na S.W."/>
            <person name="Baik M."/>
        </authorList>
    </citation>
    <scope>NUCLEOTIDE SEQUENCE [LARGE SCALE GENOMIC DNA]</scope>
    <source>
        <strain evidence="8 9">E39</strain>
    </source>
</reference>
<feature type="transmembrane region" description="Helical" evidence="7">
    <location>
        <begin position="252"/>
        <end position="271"/>
    </location>
</feature>
<gene>
    <name evidence="7 8" type="primary">lgt</name>
    <name evidence="8" type="ORF">C7Y71_007375</name>
</gene>
<feature type="transmembrane region" description="Helical" evidence="7">
    <location>
        <begin position="23"/>
        <end position="44"/>
    </location>
</feature>
<dbReference type="GO" id="GO:0005886">
    <property type="term" value="C:plasma membrane"/>
    <property type="evidence" value="ECO:0007669"/>
    <property type="project" value="UniProtKB-SubCell"/>
</dbReference>
<evidence type="ECO:0000256" key="4">
    <source>
        <dbReference type="ARBA" id="ARBA00022692"/>
    </source>
</evidence>
<feature type="transmembrane region" description="Helical" evidence="7">
    <location>
        <begin position="187"/>
        <end position="205"/>
    </location>
</feature>
<dbReference type="EMBL" id="CP033459">
    <property type="protein sequence ID" value="QFQ12854.1"/>
    <property type="molecule type" value="Genomic_DNA"/>
</dbReference>
<comment type="subcellular location">
    <subcellularLocation>
        <location evidence="7">Cell membrane</location>
        <topology evidence="7">Multi-pass membrane protein</topology>
    </subcellularLocation>
</comment>
<dbReference type="PANTHER" id="PTHR30589">
    <property type="entry name" value="PROLIPOPROTEIN DIACYLGLYCERYL TRANSFERASE"/>
    <property type="match status" value="1"/>
</dbReference>
<dbReference type="AlphaFoldDB" id="A0A5P8E7C8"/>
<dbReference type="Pfam" id="PF01790">
    <property type="entry name" value="LGT"/>
    <property type="match status" value="1"/>
</dbReference>
<comment type="function">
    <text evidence="7">Catalyzes the transfer of the diacylglyceryl group from phosphatidylglycerol to the sulfhydryl group of the N-terminal cysteine of a prolipoprotein, the first step in the formation of mature lipoproteins.</text>
</comment>
<feature type="transmembrane region" description="Helical" evidence="7">
    <location>
        <begin position="132"/>
        <end position="153"/>
    </location>
</feature>
<dbReference type="Proteomes" id="UP000249375">
    <property type="component" value="Chromosome"/>
</dbReference>
<comment type="pathway">
    <text evidence="7">Protein modification; lipoprotein biosynthesis (diacylglyceryl transfer).</text>
</comment>
<dbReference type="OrthoDB" id="871140at2"/>
<dbReference type="GO" id="GO:0042158">
    <property type="term" value="P:lipoprotein biosynthetic process"/>
    <property type="evidence" value="ECO:0007669"/>
    <property type="project" value="UniProtKB-UniRule"/>
</dbReference>
<feature type="transmembrane region" description="Helical" evidence="7">
    <location>
        <begin position="102"/>
        <end position="125"/>
    </location>
</feature>
<accession>A0A5P8E7C8</accession>
<keyword evidence="8" id="KW-0449">Lipoprotein</keyword>
<feature type="transmembrane region" description="Helical" evidence="7">
    <location>
        <begin position="56"/>
        <end position="82"/>
    </location>
</feature>
<feature type="binding site" evidence="7">
    <location>
        <position position="151"/>
    </location>
    <ligand>
        <name>a 1,2-diacyl-sn-glycero-3-phospho-(1'-sn-glycerol)</name>
        <dbReference type="ChEBI" id="CHEBI:64716"/>
    </ligand>
</feature>
<keyword evidence="3 7" id="KW-0808">Transferase</keyword>
<proteinExistence type="inferred from homology"/>
<dbReference type="PANTHER" id="PTHR30589:SF0">
    <property type="entry name" value="PHOSPHATIDYLGLYCEROL--PROLIPOPROTEIN DIACYLGLYCERYL TRANSFERASE"/>
    <property type="match status" value="1"/>
</dbReference>
<dbReference type="HAMAP" id="MF_01147">
    <property type="entry name" value="Lgt"/>
    <property type="match status" value="1"/>
</dbReference>
<evidence type="ECO:0000256" key="2">
    <source>
        <dbReference type="ARBA" id="ARBA00022475"/>
    </source>
</evidence>